<dbReference type="STRING" id="195883.A0A482WKB5"/>
<dbReference type="PANTHER" id="PTHR10502">
    <property type="entry name" value="ANNEXIN"/>
    <property type="match status" value="1"/>
</dbReference>
<feature type="signal peptide" evidence="2">
    <location>
        <begin position="1"/>
        <end position="20"/>
    </location>
</feature>
<comment type="caution">
    <text evidence="3">The sequence shown here is derived from an EMBL/GenBank/DDBJ whole genome shotgun (WGS) entry which is preliminary data.</text>
</comment>
<dbReference type="InParanoid" id="A0A482WKB5"/>
<dbReference type="GO" id="GO:0005634">
    <property type="term" value="C:nucleus"/>
    <property type="evidence" value="ECO:0007669"/>
    <property type="project" value="TreeGrafter"/>
</dbReference>
<name>A0A482WKB5_LAOST</name>
<accession>A0A482WKB5</accession>
<dbReference type="GO" id="GO:0012506">
    <property type="term" value="C:vesicle membrane"/>
    <property type="evidence" value="ECO:0007669"/>
    <property type="project" value="TreeGrafter"/>
</dbReference>
<dbReference type="AlphaFoldDB" id="A0A482WKB5"/>
<dbReference type="Proteomes" id="UP000291343">
    <property type="component" value="Unassembled WGS sequence"/>
</dbReference>
<protein>
    <recommendedName>
        <fullName evidence="5">Annexin</fullName>
    </recommendedName>
</protein>
<dbReference type="SUPFAM" id="SSF47874">
    <property type="entry name" value="Annexin"/>
    <property type="match status" value="1"/>
</dbReference>
<reference evidence="3 4" key="1">
    <citation type="journal article" date="2017" name="Gigascience">
        <title>Genome sequence of the small brown planthopper, Laodelphax striatellus.</title>
        <authorList>
            <person name="Zhu J."/>
            <person name="Jiang F."/>
            <person name="Wang X."/>
            <person name="Yang P."/>
            <person name="Bao Y."/>
            <person name="Zhao W."/>
            <person name="Wang W."/>
            <person name="Lu H."/>
            <person name="Wang Q."/>
            <person name="Cui N."/>
            <person name="Li J."/>
            <person name="Chen X."/>
            <person name="Luo L."/>
            <person name="Yu J."/>
            <person name="Kang L."/>
            <person name="Cui F."/>
        </authorList>
    </citation>
    <scope>NUCLEOTIDE SEQUENCE [LARGE SCALE GENOMIC DNA]</scope>
    <source>
        <strain evidence="3">Lst14</strain>
    </source>
</reference>
<proteinExistence type="inferred from homology"/>
<feature type="chain" id="PRO_5019838596" description="Annexin" evidence="2">
    <location>
        <begin position="21"/>
        <end position="307"/>
    </location>
</feature>
<dbReference type="SMR" id="A0A482WKB5"/>
<dbReference type="InterPro" id="IPR037104">
    <property type="entry name" value="Annexin_sf"/>
</dbReference>
<comment type="similarity">
    <text evidence="1">Belongs to the annexin family.</text>
</comment>
<dbReference type="GO" id="GO:0005544">
    <property type="term" value="F:calcium-dependent phospholipid binding"/>
    <property type="evidence" value="ECO:0007669"/>
    <property type="project" value="InterPro"/>
</dbReference>
<keyword evidence="4" id="KW-1185">Reference proteome</keyword>
<dbReference type="Gene3D" id="1.10.220.10">
    <property type="entry name" value="Annexin"/>
    <property type="match status" value="2"/>
</dbReference>
<dbReference type="GO" id="GO:0001786">
    <property type="term" value="F:phosphatidylserine binding"/>
    <property type="evidence" value="ECO:0007669"/>
    <property type="project" value="TreeGrafter"/>
</dbReference>
<organism evidence="3 4">
    <name type="scientific">Laodelphax striatellus</name>
    <name type="common">Small brown planthopper</name>
    <name type="synonym">Delphax striatella</name>
    <dbReference type="NCBI Taxonomy" id="195883"/>
    <lineage>
        <taxon>Eukaryota</taxon>
        <taxon>Metazoa</taxon>
        <taxon>Ecdysozoa</taxon>
        <taxon>Arthropoda</taxon>
        <taxon>Hexapoda</taxon>
        <taxon>Insecta</taxon>
        <taxon>Pterygota</taxon>
        <taxon>Neoptera</taxon>
        <taxon>Paraneoptera</taxon>
        <taxon>Hemiptera</taxon>
        <taxon>Auchenorrhyncha</taxon>
        <taxon>Fulgoroidea</taxon>
        <taxon>Delphacidae</taxon>
        <taxon>Criomorphinae</taxon>
        <taxon>Laodelphax</taxon>
    </lineage>
</organism>
<gene>
    <name evidence="3" type="ORF">LSTR_LSTR012265</name>
</gene>
<evidence type="ECO:0000313" key="4">
    <source>
        <dbReference type="Proteomes" id="UP000291343"/>
    </source>
</evidence>
<sequence length="307" mass="35118">MRMLLGIVCYSIATVFYTHAATNDSSKSSRSPKLGGTIVERKMNVDDDIATLQQAIVGTGNVPNSRLIIELMANRTYSQRMKLVDAYKTKTNGKSLDYDLYIATKHTARGDIRYYLLTTTDEILHGKIEESLDKSKDWAYMSILCTSAETRLKALNGFQYKKYENSKSYSLGKRIDKGLRQEEGRTLLNFLINPQPRLRPESGLDQSKVKDQAKLIPQDGNACKTSNNDLMMLMTKESFDQIKAVDEEYRRQNNNFSIVQQIDKVCTGDVREAYRRIVSYAVDPFGYFADEFYLGLTDRNHGWIRML</sequence>
<evidence type="ECO:0000313" key="3">
    <source>
        <dbReference type="EMBL" id="RZF33923.1"/>
    </source>
</evidence>
<dbReference type="GO" id="GO:0005886">
    <property type="term" value="C:plasma membrane"/>
    <property type="evidence" value="ECO:0007669"/>
    <property type="project" value="TreeGrafter"/>
</dbReference>
<dbReference type="GO" id="GO:0005509">
    <property type="term" value="F:calcium ion binding"/>
    <property type="evidence" value="ECO:0007669"/>
    <property type="project" value="InterPro"/>
</dbReference>
<dbReference type="EMBL" id="QKKF02033182">
    <property type="protein sequence ID" value="RZF33923.1"/>
    <property type="molecule type" value="Genomic_DNA"/>
</dbReference>
<evidence type="ECO:0000256" key="1">
    <source>
        <dbReference type="ARBA" id="ARBA00007831"/>
    </source>
</evidence>
<dbReference type="PANTHER" id="PTHR10502:SF102">
    <property type="entry name" value="ANNEXIN B11"/>
    <property type="match status" value="1"/>
</dbReference>
<dbReference type="GO" id="GO:0005737">
    <property type="term" value="C:cytoplasm"/>
    <property type="evidence" value="ECO:0007669"/>
    <property type="project" value="TreeGrafter"/>
</dbReference>
<evidence type="ECO:0008006" key="5">
    <source>
        <dbReference type="Google" id="ProtNLM"/>
    </source>
</evidence>
<keyword evidence="2" id="KW-0732">Signal</keyword>
<evidence type="ECO:0000256" key="2">
    <source>
        <dbReference type="SAM" id="SignalP"/>
    </source>
</evidence>